<dbReference type="Proteomes" id="UP000752696">
    <property type="component" value="Unassembled WGS sequence"/>
</dbReference>
<reference evidence="5" key="1">
    <citation type="submission" date="2020-07" db="EMBL/GenBank/DDBJ databases">
        <authorList>
            <person name="Nazaruddin N."/>
        </authorList>
    </citation>
    <scope>NUCLEOTIDE SEQUENCE</scope>
</reference>
<feature type="domain" description="Ig-like" evidence="4">
    <location>
        <begin position="1"/>
        <end position="94"/>
    </location>
</feature>
<dbReference type="FunFam" id="2.60.40.10:FF:000376">
    <property type="entry name" value="CLUMA_CG000981, isoform A"/>
    <property type="match status" value="1"/>
</dbReference>
<gene>
    <name evidence="5" type="ORF">MHI_LOCUS785949</name>
</gene>
<dbReference type="Gene3D" id="2.60.40.10">
    <property type="entry name" value="Immunoglobulins"/>
    <property type="match status" value="1"/>
</dbReference>
<proteinExistence type="predicted"/>
<dbReference type="InterPro" id="IPR051170">
    <property type="entry name" value="Neural/epithelial_adhesion"/>
</dbReference>
<dbReference type="EMBL" id="CAJDYZ010010629">
    <property type="protein sequence ID" value="CAD1478257.1"/>
    <property type="molecule type" value="Genomic_DNA"/>
</dbReference>
<evidence type="ECO:0000256" key="1">
    <source>
        <dbReference type="ARBA" id="ARBA00022737"/>
    </source>
</evidence>
<keyword evidence="6" id="KW-1185">Reference proteome</keyword>
<sequence>MVQVPNQLVGAPTGTNVTLVCLVEASPKAINYWTRESGEMIISNHKYSMSELKTSVYSVQMRLVIMNLQKQDLGGYKCISKNSIGDAEGNIRLY</sequence>
<organism evidence="5 6">
    <name type="scientific">Heterotrigona itama</name>
    <dbReference type="NCBI Taxonomy" id="395501"/>
    <lineage>
        <taxon>Eukaryota</taxon>
        <taxon>Metazoa</taxon>
        <taxon>Ecdysozoa</taxon>
        <taxon>Arthropoda</taxon>
        <taxon>Hexapoda</taxon>
        <taxon>Insecta</taxon>
        <taxon>Pterygota</taxon>
        <taxon>Neoptera</taxon>
        <taxon>Endopterygota</taxon>
        <taxon>Hymenoptera</taxon>
        <taxon>Apocrita</taxon>
        <taxon>Aculeata</taxon>
        <taxon>Apoidea</taxon>
        <taxon>Anthophila</taxon>
        <taxon>Apidae</taxon>
        <taxon>Heterotrigona</taxon>
    </lineage>
</organism>
<evidence type="ECO:0000256" key="3">
    <source>
        <dbReference type="ARBA" id="ARBA00023319"/>
    </source>
</evidence>
<dbReference type="InterPro" id="IPR013783">
    <property type="entry name" value="Ig-like_fold"/>
</dbReference>
<feature type="non-terminal residue" evidence="5">
    <location>
        <position position="94"/>
    </location>
</feature>
<dbReference type="AlphaFoldDB" id="A0A6V7HDX9"/>
<dbReference type="Pfam" id="PF13927">
    <property type="entry name" value="Ig_3"/>
    <property type="match status" value="1"/>
</dbReference>
<keyword evidence="1" id="KW-0677">Repeat</keyword>
<dbReference type="SUPFAM" id="SSF48726">
    <property type="entry name" value="Immunoglobulin"/>
    <property type="match status" value="1"/>
</dbReference>
<dbReference type="InterPro" id="IPR007110">
    <property type="entry name" value="Ig-like_dom"/>
</dbReference>
<protein>
    <recommendedName>
        <fullName evidence="4">Ig-like domain-containing protein</fullName>
    </recommendedName>
</protein>
<evidence type="ECO:0000259" key="4">
    <source>
        <dbReference type="PROSITE" id="PS50835"/>
    </source>
</evidence>
<evidence type="ECO:0000313" key="6">
    <source>
        <dbReference type="Proteomes" id="UP000752696"/>
    </source>
</evidence>
<dbReference type="PANTHER" id="PTHR12231:SF87">
    <property type="entry name" value="DPR-INTERACTING PROTEIN BETA, ISOFORM C"/>
    <property type="match status" value="1"/>
</dbReference>
<keyword evidence="3" id="KW-0393">Immunoglobulin domain</keyword>
<name>A0A6V7HDX9_9HYME</name>
<evidence type="ECO:0000256" key="2">
    <source>
        <dbReference type="ARBA" id="ARBA00023157"/>
    </source>
</evidence>
<dbReference type="PROSITE" id="PS50835">
    <property type="entry name" value="IG_LIKE"/>
    <property type="match status" value="1"/>
</dbReference>
<keyword evidence="2" id="KW-1015">Disulfide bond</keyword>
<dbReference type="InterPro" id="IPR036179">
    <property type="entry name" value="Ig-like_dom_sf"/>
</dbReference>
<dbReference type="GO" id="GO:0043005">
    <property type="term" value="C:neuron projection"/>
    <property type="evidence" value="ECO:0007669"/>
    <property type="project" value="TreeGrafter"/>
</dbReference>
<evidence type="ECO:0000313" key="5">
    <source>
        <dbReference type="EMBL" id="CAD1478257.1"/>
    </source>
</evidence>
<comment type="caution">
    <text evidence="5">The sequence shown here is derived from an EMBL/GenBank/DDBJ whole genome shotgun (WGS) entry which is preliminary data.</text>
</comment>
<dbReference type="OrthoDB" id="10012075at2759"/>
<accession>A0A6V7HDX9</accession>
<dbReference type="PANTHER" id="PTHR12231">
    <property type="entry name" value="CTX-RELATED TYPE I TRANSMEMBRANE PROTEIN"/>
    <property type="match status" value="1"/>
</dbReference>